<evidence type="ECO:0000256" key="3">
    <source>
        <dbReference type="ARBA" id="ARBA00022614"/>
    </source>
</evidence>
<evidence type="ECO:0000256" key="6">
    <source>
        <dbReference type="ARBA" id="ARBA00022737"/>
    </source>
</evidence>
<accession>A0A6A3C7L5</accession>
<dbReference type="GO" id="GO:0016020">
    <property type="term" value="C:membrane"/>
    <property type="evidence" value="ECO:0007669"/>
    <property type="project" value="UniProtKB-SubCell"/>
</dbReference>
<dbReference type="FunFam" id="3.80.10.10:FF:000275">
    <property type="entry name" value="Leucine-rich repeat receptor-like protein kinase"/>
    <property type="match status" value="1"/>
</dbReference>
<dbReference type="InterPro" id="IPR032675">
    <property type="entry name" value="LRR_dom_sf"/>
</dbReference>
<dbReference type="Pfam" id="PF07727">
    <property type="entry name" value="RVT_2"/>
    <property type="match status" value="1"/>
</dbReference>
<dbReference type="Pfam" id="PF13855">
    <property type="entry name" value="LRR_8"/>
    <property type="match status" value="1"/>
</dbReference>
<evidence type="ECO:0000256" key="5">
    <source>
        <dbReference type="ARBA" id="ARBA00022729"/>
    </source>
</evidence>
<dbReference type="PROSITE" id="PS51450">
    <property type="entry name" value="LRR"/>
    <property type="match status" value="1"/>
</dbReference>
<evidence type="ECO:0000256" key="1">
    <source>
        <dbReference type="ARBA" id="ARBA00004479"/>
    </source>
</evidence>
<dbReference type="InterPro" id="IPR043502">
    <property type="entry name" value="DNA/RNA_pol_sf"/>
</dbReference>
<evidence type="ECO:0000313" key="12">
    <source>
        <dbReference type="Proteomes" id="UP000436088"/>
    </source>
</evidence>
<dbReference type="InterPro" id="IPR036397">
    <property type="entry name" value="RNaseH_sf"/>
</dbReference>
<dbReference type="EMBL" id="VEPZ02000430">
    <property type="protein sequence ID" value="KAE8725260.1"/>
    <property type="molecule type" value="Genomic_DNA"/>
</dbReference>
<dbReference type="Pfam" id="PF17921">
    <property type="entry name" value="Integrase_H2C2"/>
    <property type="match status" value="1"/>
</dbReference>
<name>A0A6A3C7L5_HIBSY</name>
<protein>
    <submittedName>
        <fullName evidence="11">Retrovirus-related Pol polyprotein from transposon TNT 1-94</fullName>
    </submittedName>
</protein>
<dbReference type="Gene3D" id="3.30.420.10">
    <property type="entry name" value="Ribonuclease H-like superfamily/Ribonuclease H"/>
    <property type="match status" value="2"/>
</dbReference>
<gene>
    <name evidence="11" type="ORF">F3Y22_tig00009009pilonHSYRG00362</name>
</gene>
<keyword evidence="4" id="KW-0812">Transmembrane</keyword>
<dbReference type="Gene3D" id="3.80.10.10">
    <property type="entry name" value="Ribonuclease Inhibitor"/>
    <property type="match status" value="3"/>
</dbReference>
<dbReference type="SMART" id="SM00369">
    <property type="entry name" value="LRR_TYP"/>
    <property type="match status" value="2"/>
</dbReference>
<dbReference type="InterPro" id="IPR013210">
    <property type="entry name" value="LRR_N_plant-typ"/>
</dbReference>
<dbReference type="InterPro" id="IPR012337">
    <property type="entry name" value="RNaseH-like_sf"/>
</dbReference>
<dbReference type="PROSITE" id="PS50994">
    <property type="entry name" value="INTEGRASE"/>
    <property type="match status" value="1"/>
</dbReference>
<dbReference type="InterPro" id="IPR001611">
    <property type="entry name" value="Leu-rich_rpt"/>
</dbReference>
<dbReference type="Pfam" id="PF24626">
    <property type="entry name" value="SH3_Tf2-1"/>
    <property type="match status" value="1"/>
</dbReference>
<dbReference type="InterPro" id="IPR052595">
    <property type="entry name" value="LRRC69/RLP"/>
</dbReference>
<organism evidence="11 12">
    <name type="scientific">Hibiscus syriacus</name>
    <name type="common">Rose of Sharon</name>
    <dbReference type="NCBI Taxonomy" id="106335"/>
    <lineage>
        <taxon>Eukaryota</taxon>
        <taxon>Viridiplantae</taxon>
        <taxon>Streptophyta</taxon>
        <taxon>Embryophyta</taxon>
        <taxon>Tracheophyta</taxon>
        <taxon>Spermatophyta</taxon>
        <taxon>Magnoliopsida</taxon>
        <taxon>eudicotyledons</taxon>
        <taxon>Gunneridae</taxon>
        <taxon>Pentapetalae</taxon>
        <taxon>rosids</taxon>
        <taxon>malvids</taxon>
        <taxon>Malvales</taxon>
        <taxon>Malvaceae</taxon>
        <taxon>Malvoideae</taxon>
        <taxon>Hibiscus</taxon>
    </lineage>
</organism>
<evidence type="ECO:0000256" key="2">
    <source>
        <dbReference type="ARBA" id="ARBA00009592"/>
    </source>
</evidence>
<comment type="subcellular location">
    <subcellularLocation>
        <location evidence="1">Membrane</location>
        <topology evidence="1">Single-pass type I membrane protein</topology>
    </subcellularLocation>
</comment>
<sequence>MPKFFTKTNPELIQSINGLLKFLGEDITSRQTRNLDRHREIPSRHRLWATLSANITTDESALLALKSHITHDPDNLLATNWSTSISVCNWIGVTCGSRHHRVIVLNLPSMDLKGTIPSLLGNLSFLAWLDISHNSFHGSLPIEPSAIGKFDNLSKLQELNLSGNRISGRIPTDLFKCKELMYLSLYNNSLNGIIPIEIGNLTILHSCLGYNNLTGQIPNLQPSLQGYGVADNYLVGEIPYSICNLSSPDSLYLSENRLDGKIPECLGNLTSSLSLVELQNNNFHGEIPKSFAQGCTLQSFRINNNQIEGSLPQSLSNCKELKVLDVGNNYLNDSFPYWLVNLDKLQVLILRSNRFYGRVDNSDVAVSFGPIPSSLGDLSELESLDLSSNKLHGRIPPELKNLGFLAVLNLSRNDLVGPIPQGKQFDTFTNDSYLGNWGLCGLPLSKSCDNDEESPTTIDPEDDGDDGELNWKFSILMGYGSGLVFGLSMGYIVFTTGKPRWLVKIIERVQQRFIKWYTRLLAESFAKQAVFISLLPAGNLKKIELPGFIERCLPGQIRELLVSCPSWRYYSFTFMECLELLEAMDHPYMCPHFAWCNHLNLLTGIRFLKDCWGLLEVYMNQPPEYEGLLTEGFVLSKLDASLFFQEECLPKGKKAIGCKWVYAKKDGFPDKNNIRYKARLVAKGYAQTEGVDYNEVFSPVVKHSSIRILLALVAQLDLELVQMDVKTAFLHGDSDEEIYMTQLDGFKVAEKEEMVCKLEKSFYGLKQSPRQWYKRFDKFMIGQKYTRSKYDHCVYLRELEDGSYIYLLLYVDDMLIASRSQTEIAKIKTKLNREFEMKDLGEAKKILGMEISRDKKLGRLCLSQKEYMRKVLKRFGMNEKSKPVSTPLAPHFKLGASMSPKDDAEREYMSKVPYASAVGSLMYAMVCTRLDISQAVRVVSRYMHDPRKEHWEAVKWILRYILNTVDVGLVFQQDKQDSQCVVRYCDSDYAGDLDKRRSTTGYVFTFTKAPVSWKSTLQSTVALSTTEAEYMAVTEAVKEAIWLQGLFGELGMEQKHIKVHCDSQSAIHLAKNQVYHARTKHIDVRYHFVTYDQDSLFLNQRKYIEDILSRCCLDKAKSLPTPMVSNCKLPFITLIEFVSLWTEEYGRVILSASALSYLPPRRGPLPPLYHPSREGNEPLGRYCVPDDAKLRQTILTEAHSSPYAMHPRGDKMYRNLRERYYWIGMKKDISDFVARCLTCQQVKAEHQHPSGLLQPIKIPEWKWERITMDFVTGLPMTPSKKDSVWVIVDRLTKSSHFIPVRVNYTLDKLARLYISEIVRLHGVPLSIISDRDPRFTSRFWKALHTALGTRLDYSTSFHPQTDGQSERVIQILEDMLRGCVIDFHGSWENFLPLAEFAYNNSYQTSIRMAPYEALYGRKCRTPICWTELRDRKTLGPELVRETEDTVRLICDRLKEAFDRQKSYADQRSKDIQFEVGDRVFLKVSPWKKVLRFGRKGKLSPRFIGPFRILKRVGPVAYQLELPSELSRIHDVFHVSMLRRYRPDPAKRGQTSGISSQSSDGFVSSIAEEILNSPLIVAPFTTPPAPSCSLCRSEFTGVNLVRRRRRSVRRWCSQRFGRFEIELSAVQKFEPIVVQETLRIVRQLDPALLDQLNHVCQYSPVRKL</sequence>
<evidence type="ECO:0000256" key="4">
    <source>
        <dbReference type="ARBA" id="ARBA00022692"/>
    </source>
</evidence>
<evidence type="ECO:0000256" key="7">
    <source>
        <dbReference type="ARBA" id="ARBA00022989"/>
    </source>
</evidence>
<dbReference type="CDD" id="cd09272">
    <property type="entry name" value="RNase_HI_RT_Ty1"/>
    <property type="match status" value="1"/>
</dbReference>
<dbReference type="InterPro" id="IPR001584">
    <property type="entry name" value="Integrase_cat-core"/>
</dbReference>
<dbReference type="GO" id="GO:0015074">
    <property type="term" value="P:DNA integration"/>
    <property type="evidence" value="ECO:0007669"/>
    <property type="project" value="InterPro"/>
</dbReference>
<evidence type="ECO:0000256" key="9">
    <source>
        <dbReference type="ARBA" id="ARBA00023180"/>
    </source>
</evidence>
<comment type="similarity">
    <text evidence="2">Belongs to the RLP family.</text>
</comment>
<keyword evidence="5" id="KW-0732">Signal</keyword>
<dbReference type="Pfam" id="PF00560">
    <property type="entry name" value="LRR_1"/>
    <property type="match status" value="4"/>
</dbReference>
<dbReference type="InterPro" id="IPR013103">
    <property type="entry name" value="RVT_2"/>
</dbReference>
<dbReference type="InterPro" id="IPR056924">
    <property type="entry name" value="SH3_Tf2-1"/>
</dbReference>
<dbReference type="InterPro" id="IPR003591">
    <property type="entry name" value="Leu-rich_rpt_typical-subtyp"/>
</dbReference>
<dbReference type="PANTHER" id="PTHR48057:SF26">
    <property type="entry name" value="LRR RECEPTOR-LIKE KINASE"/>
    <property type="match status" value="1"/>
</dbReference>
<comment type="caution">
    <text evidence="11">The sequence shown here is derived from an EMBL/GenBank/DDBJ whole genome shotgun (WGS) entry which is preliminary data.</text>
</comment>
<keyword evidence="7" id="KW-1133">Transmembrane helix</keyword>
<evidence type="ECO:0000259" key="10">
    <source>
        <dbReference type="PROSITE" id="PS50994"/>
    </source>
</evidence>
<dbReference type="SUPFAM" id="SSF56672">
    <property type="entry name" value="DNA/RNA polymerases"/>
    <property type="match status" value="1"/>
</dbReference>
<proteinExistence type="inferred from homology"/>
<keyword evidence="3" id="KW-0433">Leucine-rich repeat</keyword>
<dbReference type="PANTHER" id="PTHR48057">
    <property type="entry name" value="LEUCINE-RICH REPEAT SERINE/THREONINE-PROTEIN KINASE 1"/>
    <property type="match status" value="1"/>
</dbReference>
<dbReference type="GO" id="GO:0003676">
    <property type="term" value="F:nucleic acid binding"/>
    <property type="evidence" value="ECO:0007669"/>
    <property type="project" value="InterPro"/>
</dbReference>
<feature type="domain" description="Integrase catalytic" evidence="10">
    <location>
        <begin position="1255"/>
        <end position="1418"/>
    </location>
</feature>
<reference evidence="11" key="1">
    <citation type="submission" date="2019-09" db="EMBL/GenBank/DDBJ databases">
        <title>Draft genome information of white flower Hibiscus syriacus.</title>
        <authorList>
            <person name="Kim Y.-M."/>
        </authorList>
    </citation>
    <scope>NUCLEOTIDE SEQUENCE [LARGE SCALE GENOMIC DNA]</scope>
    <source>
        <strain evidence="11">YM2019G1</strain>
    </source>
</reference>
<dbReference type="Proteomes" id="UP000436088">
    <property type="component" value="Unassembled WGS sequence"/>
</dbReference>
<evidence type="ECO:0000313" key="11">
    <source>
        <dbReference type="EMBL" id="KAE8725260.1"/>
    </source>
</evidence>
<dbReference type="Gene3D" id="1.10.340.70">
    <property type="match status" value="1"/>
</dbReference>
<keyword evidence="9" id="KW-0325">Glycoprotein</keyword>
<evidence type="ECO:0000256" key="8">
    <source>
        <dbReference type="ARBA" id="ARBA00023136"/>
    </source>
</evidence>
<dbReference type="SUPFAM" id="SSF52058">
    <property type="entry name" value="L domain-like"/>
    <property type="match status" value="1"/>
</dbReference>
<keyword evidence="12" id="KW-1185">Reference proteome</keyword>
<dbReference type="InterPro" id="IPR041588">
    <property type="entry name" value="Integrase_H2C2"/>
</dbReference>
<keyword evidence="8" id="KW-0472">Membrane</keyword>
<dbReference type="SUPFAM" id="SSF53098">
    <property type="entry name" value="Ribonuclease H-like"/>
    <property type="match status" value="1"/>
</dbReference>
<dbReference type="Pfam" id="PF08263">
    <property type="entry name" value="LRRNT_2"/>
    <property type="match status" value="1"/>
</dbReference>
<dbReference type="FunFam" id="3.80.10.10:FF:000095">
    <property type="entry name" value="LRR receptor-like serine/threonine-protein kinase GSO1"/>
    <property type="match status" value="1"/>
</dbReference>
<keyword evidence="6" id="KW-0677">Repeat</keyword>